<name>A0A1M6DVA7_9ACTN</name>
<dbReference type="PANTHER" id="PTHR43248:SF29">
    <property type="entry name" value="TRIPEPTIDYL AMINOPEPTIDASE"/>
    <property type="match status" value="1"/>
</dbReference>
<proteinExistence type="inferred from homology"/>
<keyword evidence="8" id="KW-1185">Reference proteome</keyword>
<evidence type="ECO:0000256" key="3">
    <source>
        <dbReference type="ARBA" id="ARBA00022801"/>
    </source>
</evidence>
<dbReference type="SUPFAM" id="SSF53474">
    <property type="entry name" value="alpha/beta-Hydrolases"/>
    <property type="match status" value="1"/>
</dbReference>
<dbReference type="InterPro" id="IPR000073">
    <property type="entry name" value="AB_hydrolase_1"/>
</dbReference>
<evidence type="ECO:0000256" key="4">
    <source>
        <dbReference type="SAM" id="SignalP"/>
    </source>
</evidence>
<dbReference type="STRING" id="758803.SAMN05421803_10231"/>
<evidence type="ECO:0000259" key="6">
    <source>
        <dbReference type="Pfam" id="PF08386"/>
    </source>
</evidence>
<dbReference type="PANTHER" id="PTHR43248">
    <property type="entry name" value="2-SUCCINYL-6-HYDROXY-2,4-CYCLOHEXADIENE-1-CARBOXYLATE SYNTHASE"/>
    <property type="match status" value="1"/>
</dbReference>
<evidence type="ECO:0000313" key="8">
    <source>
        <dbReference type="Proteomes" id="UP000184452"/>
    </source>
</evidence>
<dbReference type="EMBL" id="FQZK01000002">
    <property type="protein sequence ID" value="SHI77161.1"/>
    <property type="molecule type" value="Genomic_DNA"/>
</dbReference>
<keyword evidence="3" id="KW-0378">Hydrolase</keyword>
<evidence type="ECO:0000259" key="5">
    <source>
        <dbReference type="Pfam" id="PF00561"/>
    </source>
</evidence>
<dbReference type="Pfam" id="PF00561">
    <property type="entry name" value="Abhydrolase_1"/>
    <property type="match status" value="1"/>
</dbReference>
<feature type="chain" id="PRO_5012138491" evidence="4">
    <location>
        <begin position="28"/>
        <end position="543"/>
    </location>
</feature>
<feature type="signal peptide" evidence="4">
    <location>
        <begin position="1"/>
        <end position="27"/>
    </location>
</feature>
<evidence type="ECO:0000256" key="1">
    <source>
        <dbReference type="ARBA" id="ARBA00010088"/>
    </source>
</evidence>
<protein>
    <submittedName>
        <fullName evidence="7">TAP-like protein</fullName>
    </submittedName>
</protein>
<feature type="domain" description="AB hydrolase-1" evidence="5">
    <location>
        <begin position="95"/>
        <end position="281"/>
    </location>
</feature>
<dbReference type="GO" id="GO:0016787">
    <property type="term" value="F:hydrolase activity"/>
    <property type="evidence" value="ECO:0007669"/>
    <property type="project" value="UniProtKB-KW"/>
</dbReference>
<comment type="similarity">
    <text evidence="1">Belongs to the peptidase S33 family.</text>
</comment>
<dbReference type="RefSeq" id="WP_245832802.1">
    <property type="nucleotide sequence ID" value="NZ_FQZK01000002.1"/>
</dbReference>
<sequence length="543" mass="58139">MRRAHVPIVAGALVSALTLSLAATAPAAAEPADPLSAFHGQEVAWAPCEERLLEGLECAWIEVPLDYGDPGGERASVAISRHTATDPGRRRGILLTNPGGPGGAGRYMAIEPRPDLGIDYGLGAQRVAEVYDVIGMDPRGGGASTPYLDCGADLPLPPPRPDDGEFSAVTRTAIAVQRSCERAHGDLIPHMTTANTARDMDVVRAALGEERISYYGASYGTYLGAVYGSLFPERLDRSVLDSAVLPDGMWRDLFRTQKEGYTANVDRYTEWVAERHGSYGLGSTPEEVLATVEETRARLEEEPRYDVPGLPEGTPFTADDFDMYVGMMSRNQGIWDLVSLELGYFVDGRPFPEFEAPEFPDPEVELSNESLLMAVLCEAEWPSRPSGYYADMREAREHHPYGVGAFWDSPQPCSFASRAPAEPLVELERDGYAPGLVIAAEYDANTVYEGGPLMAERLDNPLLTITDEGGHGFYGFSGHDCATAAVDAYLVDGAAPGDATCAGIPRPRDAAPSAQARSAVGEAVAGFVDGRGDPLPPVGARIG</sequence>
<gene>
    <name evidence="7" type="ORF">SAMN05421803_10231</name>
</gene>
<accession>A0A1M6DVA7</accession>
<dbReference type="InterPro" id="IPR051601">
    <property type="entry name" value="Serine_prot/Carboxylest_S33"/>
</dbReference>
<feature type="domain" description="Peptidase S33 tripeptidyl aminopeptidase-like C-terminal" evidence="6">
    <location>
        <begin position="405"/>
        <end position="501"/>
    </location>
</feature>
<dbReference type="AlphaFoldDB" id="A0A1M6DVA7"/>
<dbReference type="Gene3D" id="3.40.50.1820">
    <property type="entry name" value="alpha/beta hydrolase"/>
    <property type="match status" value="1"/>
</dbReference>
<dbReference type="Pfam" id="PF08386">
    <property type="entry name" value="Abhydrolase_4"/>
    <property type="match status" value="1"/>
</dbReference>
<evidence type="ECO:0000256" key="2">
    <source>
        <dbReference type="ARBA" id="ARBA00022729"/>
    </source>
</evidence>
<reference evidence="7 8" key="1">
    <citation type="submission" date="2016-11" db="EMBL/GenBank/DDBJ databases">
        <authorList>
            <person name="Jaros S."/>
            <person name="Januszkiewicz K."/>
            <person name="Wedrychowicz H."/>
        </authorList>
    </citation>
    <scope>NUCLEOTIDE SEQUENCE [LARGE SCALE GENOMIC DNA]</scope>
    <source>
        <strain evidence="7 8">CGMCC 4.5723</strain>
    </source>
</reference>
<dbReference type="InterPro" id="IPR029058">
    <property type="entry name" value="AB_hydrolase_fold"/>
</dbReference>
<dbReference type="InterPro" id="IPR013595">
    <property type="entry name" value="Pept_S33_TAP-like_C"/>
</dbReference>
<organism evidence="7 8">
    <name type="scientific">Nocardiopsis flavescens</name>
    <dbReference type="NCBI Taxonomy" id="758803"/>
    <lineage>
        <taxon>Bacteria</taxon>
        <taxon>Bacillati</taxon>
        <taxon>Actinomycetota</taxon>
        <taxon>Actinomycetes</taxon>
        <taxon>Streptosporangiales</taxon>
        <taxon>Nocardiopsidaceae</taxon>
        <taxon>Nocardiopsis</taxon>
    </lineage>
</organism>
<dbReference type="Proteomes" id="UP000184452">
    <property type="component" value="Unassembled WGS sequence"/>
</dbReference>
<keyword evidence="2 4" id="KW-0732">Signal</keyword>
<evidence type="ECO:0000313" key="7">
    <source>
        <dbReference type="EMBL" id="SHI77161.1"/>
    </source>
</evidence>